<dbReference type="RefSeq" id="WP_007573065.1">
    <property type="nucleotide sequence ID" value="NZ_BPTS01000001.1"/>
</dbReference>
<dbReference type="GO" id="GO:0006364">
    <property type="term" value="P:rRNA processing"/>
    <property type="evidence" value="ECO:0007669"/>
    <property type="project" value="UniProtKB-UniRule"/>
</dbReference>
<dbReference type="PANTHER" id="PTHR11207:SF0">
    <property type="entry name" value="RIBONUCLEASE 3"/>
    <property type="match status" value="1"/>
</dbReference>
<keyword evidence="4 8" id="KW-0540">Nuclease</keyword>
<name>F8N5W2_9BACT</name>
<evidence type="ECO:0000256" key="2">
    <source>
        <dbReference type="ARBA" id="ARBA00010183"/>
    </source>
</evidence>
<evidence type="ECO:0000256" key="5">
    <source>
        <dbReference type="ARBA" id="ARBA00022759"/>
    </source>
</evidence>
<evidence type="ECO:0000259" key="10">
    <source>
        <dbReference type="PROSITE" id="PS50142"/>
    </source>
</evidence>
<dbReference type="CDD" id="cd00593">
    <property type="entry name" value="RIBOc"/>
    <property type="match status" value="1"/>
</dbReference>
<dbReference type="PANTHER" id="PTHR11207">
    <property type="entry name" value="RIBONUCLEASE III"/>
    <property type="match status" value="1"/>
</dbReference>
<dbReference type="GO" id="GO:0046872">
    <property type="term" value="F:metal ion binding"/>
    <property type="evidence" value="ECO:0007669"/>
    <property type="project" value="UniProtKB-KW"/>
</dbReference>
<comment type="function">
    <text evidence="8">Digests double-stranded RNA. Involved in the processing of primary rRNA transcript to yield the immediate precursors to the large and small rRNAs (23S and 16S). Processes some mRNAs, and tRNAs when they are encoded in the rRNA operon. Processes pre-crRNA and tracrRNA of type II CRISPR loci if present in the organism.</text>
</comment>
<keyword evidence="7 8" id="KW-0694">RNA-binding</keyword>
<evidence type="ECO:0000256" key="4">
    <source>
        <dbReference type="ARBA" id="ARBA00022722"/>
    </source>
</evidence>
<keyword evidence="3 8" id="KW-0507">mRNA processing</keyword>
<comment type="subunit">
    <text evidence="8">Homodimer.</text>
</comment>
<keyword evidence="8" id="KW-0479">Metal-binding</keyword>
<keyword evidence="6 8" id="KW-0378">Hydrolase</keyword>
<dbReference type="PROSITE" id="PS50137">
    <property type="entry name" value="DS_RBD"/>
    <property type="match status" value="1"/>
</dbReference>
<keyword evidence="8" id="KW-0963">Cytoplasm</keyword>
<dbReference type="SUPFAM" id="SSF69065">
    <property type="entry name" value="RNase III domain-like"/>
    <property type="match status" value="1"/>
</dbReference>
<comment type="similarity">
    <text evidence="2">Belongs to the ribonuclease III family.</text>
</comment>
<dbReference type="GO" id="GO:0005737">
    <property type="term" value="C:cytoplasm"/>
    <property type="evidence" value="ECO:0007669"/>
    <property type="project" value="UniProtKB-SubCell"/>
</dbReference>
<feature type="domain" description="DRBM" evidence="9">
    <location>
        <begin position="173"/>
        <end position="242"/>
    </location>
</feature>
<dbReference type="Pfam" id="PF14622">
    <property type="entry name" value="Ribonucleas_3_3"/>
    <property type="match status" value="1"/>
</dbReference>
<dbReference type="Pfam" id="PF00035">
    <property type="entry name" value="dsrm"/>
    <property type="match status" value="1"/>
</dbReference>
<feature type="binding site" evidence="8">
    <location>
        <position position="131"/>
    </location>
    <ligand>
        <name>Mg(2+)</name>
        <dbReference type="ChEBI" id="CHEBI:18420"/>
    </ligand>
</feature>
<feature type="binding site" evidence="8">
    <location>
        <position position="62"/>
    </location>
    <ligand>
        <name>Mg(2+)</name>
        <dbReference type="ChEBI" id="CHEBI:18420"/>
    </ligand>
</feature>
<keyword evidence="8" id="KW-0698">rRNA processing</keyword>
<dbReference type="eggNOG" id="COG0571">
    <property type="taxonomic scope" value="Bacteria"/>
</dbReference>
<dbReference type="GO" id="GO:0008033">
    <property type="term" value="P:tRNA processing"/>
    <property type="evidence" value="ECO:0007669"/>
    <property type="project" value="UniProtKB-KW"/>
</dbReference>
<comment type="subcellular location">
    <subcellularLocation>
        <location evidence="8">Cytoplasm</location>
    </subcellularLocation>
</comment>
<gene>
    <name evidence="8" type="primary">rnc</name>
    <name evidence="11" type="ORF">Premu_0651</name>
</gene>
<accession>F8N5W2</accession>
<dbReference type="Gene3D" id="1.10.1520.10">
    <property type="entry name" value="Ribonuclease III domain"/>
    <property type="match status" value="1"/>
</dbReference>
<dbReference type="InterPro" id="IPR014720">
    <property type="entry name" value="dsRBD_dom"/>
</dbReference>
<dbReference type="InterPro" id="IPR036389">
    <property type="entry name" value="RNase_III_sf"/>
</dbReference>
<dbReference type="InterPro" id="IPR000999">
    <property type="entry name" value="RNase_III_dom"/>
</dbReference>
<dbReference type="GO" id="GO:0006397">
    <property type="term" value="P:mRNA processing"/>
    <property type="evidence" value="ECO:0007669"/>
    <property type="project" value="UniProtKB-UniRule"/>
</dbReference>
<dbReference type="PROSITE" id="PS00517">
    <property type="entry name" value="RNASE_3_1"/>
    <property type="match status" value="1"/>
</dbReference>
<keyword evidence="8" id="KW-0699">rRNA-binding</keyword>
<dbReference type="Proteomes" id="UP000002772">
    <property type="component" value="Unassembled WGS sequence"/>
</dbReference>
<dbReference type="InterPro" id="IPR011907">
    <property type="entry name" value="RNase_III"/>
</dbReference>
<dbReference type="SMART" id="SM00535">
    <property type="entry name" value="RIBOc"/>
    <property type="match status" value="1"/>
</dbReference>
<dbReference type="STRING" id="688246.Premu_0651"/>
<evidence type="ECO:0000256" key="1">
    <source>
        <dbReference type="ARBA" id="ARBA00000109"/>
    </source>
</evidence>
<keyword evidence="12" id="KW-1185">Reference proteome</keyword>
<evidence type="ECO:0000256" key="6">
    <source>
        <dbReference type="ARBA" id="ARBA00022801"/>
    </source>
</evidence>
<dbReference type="SMART" id="SM00358">
    <property type="entry name" value="DSRM"/>
    <property type="match status" value="1"/>
</dbReference>
<evidence type="ECO:0000256" key="8">
    <source>
        <dbReference type="HAMAP-Rule" id="MF_00104"/>
    </source>
</evidence>
<feature type="active site" evidence="8">
    <location>
        <position position="134"/>
    </location>
</feature>
<dbReference type="OrthoDB" id="9805026at2"/>
<sequence>MLVNIIDRVRLLFQKDKELYASLYSIIGFYPHNITYYKTALLHKSIRHRNNKGKPINNERLEFLGDAVLDCAVGDIVYRHFPGKREGFLTNTRSKLVQRETLNKLAKEMGICDLILSSGRSNTHNSYLGGNAFEALVGALYLDRGYNACMTFIQKRILAQMINIDKVAYREVNFKSKLIEWTQKNKVKLEFRLIKGGKDKDGNPVFSYQVLLESVCGCSGDGFSKKESQQKAAKDTLDKLKREPQFIDEVFKAKGERTKMEEEPVNDIPNTDESQTFMRISDTAVSDDVKHETAFRERVFSEKESAASEEREMVMDIDNVSDHDRENIIATAERIAFEEEHEE</sequence>
<proteinExistence type="inferred from homology"/>
<dbReference type="HOGENOM" id="CLU_000907_1_0_10"/>
<evidence type="ECO:0000313" key="11">
    <source>
        <dbReference type="EMBL" id="EGN56124.1"/>
    </source>
</evidence>
<dbReference type="GO" id="GO:0019843">
    <property type="term" value="F:rRNA binding"/>
    <property type="evidence" value="ECO:0007669"/>
    <property type="project" value="UniProtKB-KW"/>
</dbReference>
<dbReference type="Gene3D" id="3.30.160.20">
    <property type="match status" value="1"/>
</dbReference>
<evidence type="ECO:0000256" key="3">
    <source>
        <dbReference type="ARBA" id="ARBA00022664"/>
    </source>
</evidence>
<dbReference type="EMBL" id="GL945017">
    <property type="protein sequence ID" value="EGN56124.1"/>
    <property type="molecule type" value="Genomic_DNA"/>
</dbReference>
<dbReference type="PROSITE" id="PS50142">
    <property type="entry name" value="RNASE_3_2"/>
    <property type="match status" value="1"/>
</dbReference>
<keyword evidence="5 8" id="KW-0255">Endonuclease</keyword>
<dbReference type="SUPFAM" id="SSF54768">
    <property type="entry name" value="dsRNA-binding domain-like"/>
    <property type="match status" value="1"/>
</dbReference>
<protein>
    <recommendedName>
        <fullName evidence="8">Ribonuclease 3</fullName>
        <ecNumber evidence="8">3.1.26.3</ecNumber>
    </recommendedName>
    <alternativeName>
        <fullName evidence="8">Ribonuclease III</fullName>
        <shortName evidence="8">RNase III</shortName>
    </alternativeName>
</protein>
<feature type="binding site" evidence="8">
    <location>
        <position position="134"/>
    </location>
    <ligand>
        <name>Mg(2+)</name>
        <dbReference type="ChEBI" id="CHEBI:18420"/>
    </ligand>
</feature>
<dbReference type="GO" id="GO:0004525">
    <property type="term" value="F:ribonuclease III activity"/>
    <property type="evidence" value="ECO:0007669"/>
    <property type="project" value="UniProtKB-UniRule"/>
</dbReference>
<dbReference type="GO" id="GO:0003725">
    <property type="term" value="F:double-stranded RNA binding"/>
    <property type="evidence" value="ECO:0007669"/>
    <property type="project" value="TreeGrafter"/>
</dbReference>
<evidence type="ECO:0000256" key="7">
    <source>
        <dbReference type="ARBA" id="ARBA00022884"/>
    </source>
</evidence>
<feature type="domain" description="RNase III" evidence="10">
    <location>
        <begin position="20"/>
        <end position="145"/>
    </location>
</feature>
<dbReference type="AlphaFoldDB" id="F8N5W2"/>
<reference evidence="12" key="1">
    <citation type="journal article" date="2011" name="Stand. Genomic Sci.">
        <title>Non-contiguous finished genome sequence of the opportunistic oral pathogen Prevotella multisaccharivorax type strain (PPPA20).</title>
        <authorList>
            <person name="Pati A."/>
            <person name="Gronow S."/>
            <person name="Lu M."/>
            <person name="Lapidus A."/>
            <person name="Nolan M."/>
            <person name="Lucas S."/>
            <person name="Hammon N."/>
            <person name="Deshpande S."/>
            <person name="Cheng J.F."/>
            <person name="Tapia R."/>
            <person name="Han C."/>
            <person name="Goodwin L."/>
            <person name="Pitluck S."/>
            <person name="Liolios K."/>
            <person name="Pagani I."/>
            <person name="Mavromatis K."/>
            <person name="Mikhailova N."/>
            <person name="Huntemann M."/>
            <person name="Chen A."/>
            <person name="Palaniappan K."/>
            <person name="Land M."/>
            <person name="Hauser L."/>
            <person name="Detter J.C."/>
            <person name="Brambilla E.M."/>
            <person name="Rohde M."/>
            <person name="Goker M."/>
            <person name="Woyke T."/>
            <person name="Bristow J."/>
            <person name="Eisen J.A."/>
            <person name="Markowitz V."/>
            <person name="Hugenholtz P."/>
            <person name="Kyrpides N.C."/>
            <person name="Klenk H.P."/>
            <person name="Ivanova N."/>
        </authorList>
    </citation>
    <scope>NUCLEOTIDE SEQUENCE [LARGE SCALE GENOMIC DNA]</scope>
    <source>
        <strain evidence="12">DSM 17128</strain>
    </source>
</reference>
<keyword evidence="8" id="KW-0819">tRNA processing</keyword>
<dbReference type="GO" id="GO:0010468">
    <property type="term" value="P:regulation of gene expression"/>
    <property type="evidence" value="ECO:0007669"/>
    <property type="project" value="TreeGrafter"/>
</dbReference>
<keyword evidence="8" id="KW-0460">Magnesium</keyword>
<evidence type="ECO:0000313" key="12">
    <source>
        <dbReference type="Proteomes" id="UP000002772"/>
    </source>
</evidence>
<dbReference type="EC" id="3.1.26.3" evidence="8"/>
<comment type="cofactor">
    <cofactor evidence="8">
        <name>Mg(2+)</name>
        <dbReference type="ChEBI" id="CHEBI:18420"/>
    </cofactor>
</comment>
<dbReference type="CDD" id="cd10845">
    <property type="entry name" value="DSRM_RNAse_III_family"/>
    <property type="match status" value="1"/>
</dbReference>
<comment type="catalytic activity">
    <reaction evidence="1 8">
        <text>Endonucleolytic cleavage to 5'-phosphomonoester.</text>
        <dbReference type="EC" id="3.1.26.3"/>
    </reaction>
</comment>
<dbReference type="HAMAP" id="MF_00104">
    <property type="entry name" value="RNase_III"/>
    <property type="match status" value="1"/>
</dbReference>
<evidence type="ECO:0000259" key="9">
    <source>
        <dbReference type="PROSITE" id="PS50137"/>
    </source>
</evidence>
<feature type="active site" evidence="8">
    <location>
        <position position="66"/>
    </location>
</feature>
<organism evidence="11 12">
    <name type="scientific">Hallella multisaccharivorax DSM 17128</name>
    <dbReference type="NCBI Taxonomy" id="688246"/>
    <lineage>
        <taxon>Bacteria</taxon>
        <taxon>Pseudomonadati</taxon>
        <taxon>Bacteroidota</taxon>
        <taxon>Bacteroidia</taxon>
        <taxon>Bacteroidales</taxon>
        <taxon>Prevotellaceae</taxon>
        <taxon>Hallella</taxon>
    </lineage>
</organism>
<dbReference type="NCBIfam" id="TIGR02191">
    <property type="entry name" value="RNaseIII"/>
    <property type="match status" value="1"/>
</dbReference>